<dbReference type="GO" id="GO:0000271">
    <property type="term" value="P:polysaccharide biosynthetic process"/>
    <property type="evidence" value="ECO:0007669"/>
    <property type="project" value="InterPro"/>
</dbReference>
<gene>
    <name evidence="1" type="ORF">METZ01_LOCUS423500</name>
</gene>
<sequence length="224" mass="26047">LSQLKLEERFIYFPLQLEPERATLISATFYTNQLDVITNIAKAIPIDFQLFVKEHPMQKIKGWREISFYKSIMELPNVKLIHPSIPNDEMLKKCSLAITIAGTTGLEAALYKKPCIIFADVNYSSLPSVYRLRSLEDLPNAIRESLKKEVKLSDVNDFINLLDRNSFPFNNTELSIKINDEFFYDGYLFDTEIDNKKAEEFLRKNHEYFEVLAIEYMKKIGNGD</sequence>
<proteinExistence type="predicted"/>
<dbReference type="EMBL" id="UINC01167897">
    <property type="protein sequence ID" value="SVD70646.1"/>
    <property type="molecule type" value="Genomic_DNA"/>
</dbReference>
<dbReference type="SUPFAM" id="SSF53756">
    <property type="entry name" value="UDP-Glycosyltransferase/glycogen phosphorylase"/>
    <property type="match status" value="1"/>
</dbReference>
<dbReference type="InterPro" id="IPR043148">
    <property type="entry name" value="TagF_C"/>
</dbReference>
<evidence type="ECO:0008006" key="2">
    <source>
        <dbReference type="Google" id="ProtNLM"/>
    </source>
</evidence>
<dbReference type="GO" id="GO:0015774">
    <property type="term" value="P:polysaccharide transport"/>
    <property type="evidence" value="ECO:0007669"/>
    <property type="project" value="InterPro"/>
</dbReference>
<reference evidence="1" key="1">
    <citation type="submission" date="2018-05" db="EMBL/GenBank/DDBJ databases">
        <authorList>
            <person name="Lanie J.A."/>
            <person name="Ng W.-L."/>
            <person name="Kazmierczak K.M."/>
            <person name="Andrzejewski T.M."/>
            <person name="Davidsen T.M."/>
            <person name="Wayne K.J."/>
            <person name="Tettelin H."/>
            <person name="Glass J.I."/>
            <person name="Rusch D."/>
            <person name="Podicherti R."/>
            <person name="Tsui H.-C.T."/>
            <person name="Winkler M.E."/>
        </authorList>
    </citation>
    <scope>NUCLEOTIDE SEQUENCE</scope>
</reference>
<feature type="non-terminal residue" evidence="1">
    <location>
        <position position="1"/>
    </location>
</feature>
<evidence type="ECO:0000313" key="1">
    <source>
        <dbReference type="EMBL" id="SVD70646.1"/>
    </source>
</evidence>
<organism evidence="1">
    <name type="scientific">marine metagenome</name>
    <dbReference type="NCBI Taxonomy" id="408172"/>
    <lineage>
        <taxon>unclassified sequences</taxon>
        <taxon>metagenomes</taxon>
        <taxon>ecological metagenomes</taxon>
    </lineage>
</organism>
<dbReference type="Pfam" id="PF05159">
    <property type="entry name" value="Capsule_synth"/>
    <property type="match status" value="1"/>
</dbReference>
<accession>A0A382XHK4</accession>
<name>A0A382XHK4_9ZZZZ</name>
<dbReference type="AlphaFoldDB" id="A0A382XHK4"/>
<protein>
    <recommendedName>
        <fullName evidence="2">UDP-N-acetylglucosamine 2-epimerase domain-containing protein</fullName>
    </recommendedName>
</protein>
<dbReference type="InterPro" id="IPR007833">
    <property type="entry name" value="Capsule_polysaccharide_synth"/>
</dbReference>
<dbReference type="Gene3D" id="3.40.50.12580">
    <property type="match status" value="1"/>
</dbReference>